<evidence type="ECO:0000313" key="2">
    <source>
        <dbReference type="Proteomes" id="UP000239649"/>
    </source>
</evidence>
<dbReference type="AlphaFoldDB" id="A0A2P6V4D9"/>
<proteinExistence type="predicted"/>
<comment type="caution">
    <text evidence="1">The sequence shown here is derived from an EMBL/GenBank/DDBJ whole genome shotgun (WGS) entry which is preliminary data.</text>
</comment>
<reference evidence="1 2" key="1">
    <citation type="journal article" date="2018" name="Plant J.">
        <title>Genome sequences of Chlorella sorokiniana UTEX 1602 and Micractinium conductrix SAG 241.80: implications to maltose excretion by a green alga.</title>
        <authorList>
            <person name="Arriola M.B."/>
            <person name="Velmurugan N."/>
            <person name="Zhang Y."/>
            <person name="Plunkett M.H."/>
            <person name="Hondzo H."/>
            <person name="Barney B.M."/>
        </authorList>
    </citation>
    <scope>NUCLEOTIDE SEQUENCE [LARGE SCALE GENOMIC DNA]</scope>
    <source>
        <strain evidence="1 2">SAG 241.80</strain>
    </source>
</reference>
<keyword evidence="2" id="KW-1185">Reference proteome</keyword>
<gene>
    <name evidence="1" type="ORF">C2E20_7475</name>
</gene>
<name>A0A2P6V4D9_9CHLO</name>
<dbReference type="Proteomes" id="UP000239649">
    <property type="component" value="Unassembled WGS sequence"/>
</dbReference>
<dbReference type="EMBL" id="LHPF02000031">
    <property type="protein sequence ID" value="PSC68948.1"/>
    <property type="molecule type" value="Genomic_DNA"/>
</dbReference>
<protein>
    <submittedName>
        <fullName evidence="1">Orotidine 5 -phosphate decarboxylase</fullName>
    </submittedName>
</protein>
<evidence type="ECO:0000313" key="1">
    <source>
        <dbReference type="EMBL" id="PSC68948.1"/>
    </source>
</evidence>
<sequence>MDSATQVARLLRSHGATESEQQQALVAYLHSIRADLLGGVLFRNPYIGYHHGMFDAATLLKKGVDNRTSLPGLPLPACELWESLAIAATVIRHVHTSTDKTMTVGHATFLAGSSQRWVRWDASTAEAAAALEAYQRAAGFDPLLTAAQLREVATLLAMQHSENCGNLLQQAEQAGVPYDLSHGNPGQQLWRPAAACCSCSLTALPHTCTMLCCLSR</sequence>
<accession>A0A2P6V4D9</accession>
<organism evidence="1 2">
    <name type="scientific">Micractinium conductrix</name>
    <dbReference type="NCBI Taxonomy" id="554055"/>
    <lineage>
        <taxon>Eukaryota</taxon>
        <taxon>Viridiplantae</taxon>
        <taxon>Chlorophyta</taxon>
        <taxon>core chlorophytes</taxon>
        <taxon>Trebouxiophyceae</taxon>
        <taxon>Chlorellales</taxon>
        <taxon>Chlorellaceae</taxon>
        <taxon>Chlorella clade</taxon>
        <taxon>Micractinium</taxon>
    </lineage>
</organism>